<dbReference type="AlphaFoldDB" id="M1NFG8"/>
<evidence type="ECO:0000256" key="1">
    <source>
        <dbReference type="ARBA" id="ARBA00009013"/>
    </source>
</evidence>
<dbReference type="Pfam" id="PF07238">
    <property type="entry name" value="PilZ"/>
    <property type="match status" value="1"/>
</dbReference>
<dbReference type="InterPro" id="IPR036513">
    <property type="entry name" value="STAS_dom_sf"/>
</dbReference>
<gene>
    <name evidence="4" type="ordered locus">UWK_01847</name>
</gene>
<dbReference type="SUPFAM" id="SSF52091">
    <property type="entry name" value="SpoIIaa-like"/>
    <property type="match status" value="1"/>
</dbReference>
<reference evidence="5" key="1">
    <citation type="journal article" date="2013" name="Stand. Genomic Sci.">
        <title>Complete genome sequence of Desulfocapsa sulfexigens, a marine deltaproteobacterium specialized in disproportionating inorganic sulfur compounds.</title>
        <authorList>
            <person name="Finster K.W."/>
            <person name="Kjeldsen K.U."/>
            <person name="Kube M."/>
            <person name="Reinhardt R."/>
            <person name="Mussmann M."/>
            <person name="Amann R."/>
            <person name="Schreiber L."/>
        </authorList>
    </citation>
    <scope>NUCLEOTIDE SEQUENCE [LARGE SCALE GENOMIC DNA]</scope>
    <source>
        <strain evidence="5">DSM 10523 / SB164P1</strain>
    </source>
</reference>
<evidence type="ECO:0000256" key="2">
    <source>
        <dbReference type="RuleBase" id="RU003749"/>
    </source>
</evidence>
<organism evidence="4 5">
    <name type="scientific">Desulfocapsa sulfexigens (strain DSM 10523 / SB164P1)</name>
    <dbReference type="NCBI Taxonomy" id="1167006"/>
    <lineage>
        <taxon>Bacteria</taxon>
        <taxon>Pseudomonadati</taxon>
        <taxon>Thermodesulfobacteriota</taxon>
        <taxon>Desulfobulbia</taxon>
        <taxon>Desulfobulbales</taxon>
        <taxon>Desulfocapsaceae</taxon>
        <taxon>Desulfocapsa</taxon>
    </lineage>
</organism>
<dbReference type="NCBIfam" id="TIGR00377">
    <property type="entry name" value="ant_ant_sig"/>
    <property type="match status" value="1"/>
</dbReference>
<dbReference type="HOGENOM" id="CLU_1037192_0_0_7"/>
<dbReference type="Proteomes" id="UP000011721">
    <property type="component" value="Chromosome"/>
</dbReference>
<dbReference type="PROSITE" id="PS50801">
    <property type="entry name" value="STAS"/>
    <property type="match status" value="1"/>
</dbReference>
<evidence type="ECO:0000313" key="4">
    <source>
        <dbReference type="EMBL" id="AGF78404.1"/>
    </source>
</evidence>
<sequence>MRLKTELIQGVFIVTFEGERLDAPQAESFLSAMQGFIKEGNVFILLDMSNIIFMDSTGLGSMIRALKEIYDDGQLVICGITEQVRSLLKITHLDEVFTIAENRDDAFAIFSVFIAPISQEPAREQLQPTNNDTVIDTDFYDRFIHQDDTEPKEEPKERRRYKRIPKDHIVDEDLFAYCQDLNSGKRSHGVIRNISPGGFLMVSNTSHRVDDRMHVQFSVGKAFKLSETAIVRSATDGRYGMEFMGISAKSKSFLTQLGGSIQLNNLSS</sequence>
<dbReference type="KEGG" id="dsf:UWK_01847"/>
<dbReference type="CDD" id="cd07043">
    <property type="entry name" value="STAS_anti-anti-sigma_factors"/>
    <property type="match status" value="1"/>
</dbReference>
<dbReference type="InterPro" id="IPR003658">
    <property type="entry name" value="Anti-sigma_ant"/>
</dbReference>
<protein>
    <recommendedName>
        <fullName evidence="2">Anti-sigma factor antagonist</fullName>
    </recommendedName>
</protein>
<dbReference type="GO" id="GO:0043856">
    <property type="term" value="F:anti-sigma factor antagonist activity"/>
    <property type="evidence" value="ECO:0007669"/>
    <property type="project" value="InterPro"/>
</dbReference>
<accession>M1NFG8</accession>
<dbReference type="Gene3D" id="3.30.750.24">
    <property type="entry name" value="STAS domain"/>
    <property type="match status" value="1"/>
</dbReference>
<dbReference type="OrthoDB" id="9796076at2"/>
<dbReference type="GO" id="GO:0035438">
    <property type="term" value="F:cyclic-di-GMP binding"/>
    <property type="evidence" value="ECO:0007669"/>
    <property type="project" value="InterPro"/>
</dbReference>
<dbReference type="Gene3D" id="2.40.10.220">
    <property type="entry name" value="predicted glycosyltransferase like domains"/>
    <property type="match status" value="1"/>
</dbReference>
<dbReference type="EMBL" id="CP003985">
    <property type="protein sequence ID" value="AGF78404.1"/>
    <property type="molecule type" value="Genomic_DNA"/>
</dbReference>
<dbReference type="PANTHER" id="PTHR33495">
    <property type="entry name" value="ANTI-SIGMA FACTOR ANTAGONIST TM_1081-RELATED-RELATED"/>
    <property type="match status" value="1"/>
</dbReference>
<evidence type="ECO:0000313" key="5">
    <source>
        <dbReference type="Proteomes" id="UP000011721"/>
    </source>
</evidence>
<name>M1NFG8_DESSD</name>
<proteinExistence type="inferred from homology"/>
<dbReference type="STRING" id="1167006.UWK_01847"/>
<comment type="similarity">
    <text evidence="1 2">Belongs to the anti-sigma-factor antagonist family.</text>
</comment>
<dbReference type="InterPro" id="IPR009875">
    <property type="entry name" value="PilZ_domain"/>
</dbReference>
<dbReference type="eggNOG" id="COG1366">
    <property type="taxonomic scope" value="Bacteria"/>
</dbReference>
<dbReference type="InterPro" id="IPR002645">
    <property type="entry name" value="STAS_dom"/>
</dbReference>
<dbReference type="RefSeq" id="WP_015404095.1">
    <property type="nucleotide sequence ID" value="NC_020304.1"/>
</dbReference>
<keyword evidence="5" id="KW-1185">Reference proteome</keyword>
<evidence type="ECO:0000259" key="3">
    <source>
        <dbReference type="PROSITE" id="PS50801"/>
    </source>
</evidence>
<dbReference type="SUPFAM" id="SSF141371">
    <property type="entry name" value="PilZ domain-like"/>
    <property type="match status" value="1"/>
</dbReference>
<feature type="domain" description="STAS" evidence="3">
    <location>
        <begin position="21"/>
        <end position="110"/>
    </location>
</feature>
<dbReference type="Pfam" id="PF01740">
    <property type="entry name" value="STAS"/>
    <property type="match status" value="1"/>
</dbReference>